<evidence type="ECO:0000313" key="2">
    <source>
        <dbReference type="EMBL" id="KYJ86559.1"/>
    </source>
</evidence>
<evidence type="ECO:0000313" key="3">
    <source>
        <dbReference type="Proteomes" id="UP000075359"/>
    </source>
</evidence>
<proteinExistence type="predicted"/>
<dbReference type="AlphaFoldDB" id="A0A151CGE7"/>
<organism evidence="2 3">
    <name type="scientific">Sulfurovum riftiae</name>
    <dbReference type="NCBI Taxonomy" id="1630136"/>
    <lineage>
        <taxon>Bacteria</taxon>
        <taxon>Pseudomonadati</taxon>
        <taxon>Campylobacterota</taxon>
        <taxon>Epsilonproteobacteria</taxon>
        <taxon>Campylobacterales</taxon>
        <taxon>Sulfurovaceae</taxon>
        <taxon>Sulfurovum</taxon>
    </lineage>
</organism>
<dbReference type="OrthoDB" id="976976at2"/>
<dbReference type="Proteomes" id="UP000075359">
    <property type="component" value="Unassembled WGS sequence"/>
</dbReference>
<protein>
    <recommendedName>
        <fullName evidence="4">Porin</fullName>
    </recommendedName>
</protein>
<name>A0A151CGE7_9BACT</name>
<evidence type="ECO:0008006" key="4">
    <source>
        <dbReference type="Google" id="ProtNLM"/>
    </source>
</evidence>
<accession>A0A151CGE7</accession>
<keyword evidence="1" id="KW-0732">Signal</keyword>
<sequence length="474" mass="52861">MKKQGRIHRRYAYFLTLILTLGTSAEASIFDSNSTYGEPVGVPLSQTSKDIKFGDKPANVLYGELSPERAGFRVANTELGTLNISLWTYARYLNSTGLDPISYDASGNERDVTTRNDVQLSKISLQFKGWVFDEKLHYLVYVWQNNNNWGNDSSSAFAGNLQYLFSNRLKVGAGIVGLPSGRSMEGAHPRFNRVDVRNMAEEFFRASYTSGVWIEGTPFGDDMYFRSVLANNLNQIGVDFSKMDETIDTWSTGIWWNVLGKYAAEGMGWSGGNYGDFENHQNVAVRMGVHYTTSGETAQGQPGVDAILNSQIRLSDGRLIFKSPDVFNGGLLDKLHYQLFTADAGLKYKGLALEGEFFYRYLNDFHFLGATPALSFDSLTDTGFSFQPSYMLIDKTLQTYLSASKIWGDFGEPWDTSVGINYFPFGASNNKFGRQMRFNADAMYTEDSAVGNGSIPYSVGGTGWTFSMSAELWF</sequence>
<dbReference type="RefSeq" id="WP_082792066.1">
    <property type="nucleotide sequence ID" value="NZ_LNKT01000023.1"/>
</dbReference>
<evidence type="ECO:0000256" key="1">
    <source>
        <dbReference type="SAM" id="SignalP"/>
    </source>
</evidence>
<keyword evidence="3" id="KW-1185">Reference proteome</keyword>
<comment type="caution">
    <text evidence="2">The sequence shown here is derived from an EMBL/GenBank/DDBJ whole genome shotgun (WGS) entry which is preliminary data.</text>
</comment>
<gene>
    <name evidence="2" type="ORF">AS592_07085</name>
</gene>
<feature type="chain" id="PRO_5007578472" description="Porin" evidence="1">
    <location>
        <begin position="28"/>
        <end position="474"/>
    </location>
</feature>
<feature type="signal peptide" evidence="1">
    <location>
        <begin position="1"/>
        <end position="27"/>
    </location>
</feature>
<dbReference type="EMBL" id="LNKT01000023">
    <property type="protein sequence ID" value="KYJ86559.1"/>
    <property type="molecule type" value="Genomic_DNA"/>
</dbReference>
<reference evidence="2 3" key="1">
    <citation type="submission" date="2015-11" db="EMBL/GenBank/DDBJ databases">
        <title>Draft genome of Sulfurovum riftiae 1812E, a member of the Epsilonproteobacteria isolated from the tube of the deep-sea hydrothermal vent tubewom Riftia pachyptila.</title>
        <authorList>
            <person name="Vetriani C."/>
            <person name="Giovannelli D."/>
        </authorList>
    </citation>
    <scope>NUCLEOTIDE SEQUENCE [LARGE SCALE GENOMIC DNA]</scope>
    <source>
        <strain evidence="2 3">1812E</strain>
    </source>
</reference>